<evidence type="ECO:0000256" key="10">
    <source>
        <dbReference type="RuleBase" id="RU362123"/>
    </source>
</evidence>
<dbReference type="GO" id="GO:0055085">
    <property type="term" value="P:transmembrane transport"/>
    <property type="evidence" value="ECO:0007669"/>
    <property type="project" value="InterPro"/>
</dbReference>
<reference evidence="14" key="1">
    <citation type="submission" date="2020-03" db="EMBL/GenBank/DDBJ databases">
        <authorList>
            <person name="Guo F."/>
        </authorList>
    </citation>
    <scope>NUCLEOTIDE SEQUENCE</scope>
    <source>
        <strain evidence="14">JCM 30134</strain>
    </source>
</reference>
<feature type="domain" description="TonB C-terminal" evidence="13">
    <location>
        <begin position="323"/>
        <end position="414"/>
    </location>
</feature>
<dbReference type="InterPro" id="IPR003538">
    <property type="entry name" value="TonB"/>
</dbReference>
<feature type="compositionally biased region" description="Low complexity" evidence="11">
    <location>
        <begin position="264"/>
        <end position="292"/>
    </location>
</feature>
<keyword evidence="10" id="KW-0735">Signal-anchor</keyword>
<dbReference type="Gene3D" id="3.30.1150.10">
    <property type="match status" value="1"/>
</dbReference>
<evidence type="ECO:0000256" key="11">
    <source>
        <dbReference type="SAM" id="MobiDB-lite"/>
    </source>
</evidence>
<sequence>MSCLARGALFALLMFHLPSALADSLLNGLSVHKELNKEAFIGALYTDSLSSNANELLNSSGRKRLELRVTAKRLSSRRLNSMWIEGMAINNPPQLLTAQANNMVAFTSLVKRSLKAGDVLSIRGAGNTVAVTLNDTKLGSIESADFFNMILRTWIGNVPLSSDFRDGLLTAGDVNNDLLAQFENIKPSAARVNAIANWGNPQAASADQQVASTKTETNANKPDPDLSASMAAPALTGPSLIEKPKIIASAPKIAPKAPAKEKQAAPVKPATVAKAPAQPKKVAKPAVAAKQAEPMDEDFDDDSFDEEDSGPALTAESLLSRQLYHSNLLKWTYQYIRYPKRAIARGQEGSVRVAVVIDRDGNLKNVAEVESSKHDMLNREALKAVERATPFPKMPDGIDGNEFAFSLPIQFKLP</sequence>
<dbReference type="PANTHER" id="PTHR33446:SF2">
    <property type="entry name" value="PROTEIN TONB"/>
    <property type="match status" value="1"/>
</dbReference>
<keyword evidence="6" id="KW-0812">Transmembrane</keyword>
<dbReference type="Proteomes" id="UP000787472">
    <property type="component" value="Unassembled WGS sequence"/>
</dbReference>
<dbReference type="PRINTS" id="PR01374">
    <property type="entry name" value="TONBPROTEIN"/>
</dbReference>
<dbReference type="InterPro" id="IPR051045">
    <property type="entry name" value="TonB-dependent_transducer"/>
</dbReference>
<evidence type="ECO:0000313" key="15">
    <source>
        <dbReference type="Proteomes" id="UP000787472"/>
    </source>
</evidence>
<keyword evidence="3 10" id="KW-0813">Transport</keyword>
<evidence type="ECO:0000256" key="1">
    <source>
        <dbReference type="ARBA" id="ARBA00004383"/>
    </source>
</evidence>
<keyword evidence="5 10" id="KW-0997">Cell inner membrane</keyword>
<dbReference type="PROSITE" id="PS52015">
    <property type="entry name" value="TONB_CTD"/>
    <property type="match status" value="1"/>
</dbReference>
<keyword evidence="9" id="KW-0472">Membrane</keyword>
<dbReference type="PANTHER" id="PTHR33446">
    <property type="entry name" value="PROTEIN TONB-RELATED"/>
    <property type="match status" value="1"/>
</dbReference>
<keyword evidence="8" id="KW-1133">Transmembrane helix</keyword>
<dbReference type="InterPro" id="IPR037682">
    <property type="entry name" value="TonB_C"/>
</dbReference>
<keyword evidence="7 10" id="KW-0653">Protein transport</keyword>
<dbReference type="GO" id="GO:0031992">
    <property type="term" value="F:energy transducer activity"/>
    <property type="evidence" value="ECO:0007669"/>
    <property type="project" value="InterPro"/>
</dbReference>
<dbReference type="GO" id="GO:0015031">
    <property type="term" value="P:protein transport"/>
    <property type="evidence" value="ECO:0007669"/>
    <property type="project" value="UniProtKB-UniRule"/>
</dbReference>
<dbReference type="GO" id="GO:0015891">
    <property type="term" value="P:siderophore transport"/>
    <property type="evidence" value="ECO:0007669"/>
    <property type="project" value="InterPro"/>
</dbReference>
<feature type="compositionally biased region" description="Acidic residues" evidence="11">
    <location>
        <begin position="294"/>
        <end position="309"/>
    </location>
</feature>
<evidence type="ECO:0000256" key="12">
    <source>
        <dbReference type="SAM" id="SignalP"/>
    </source>
</evidence>
<name>A0A9E5JZ30_9GAMM</name>
<protein>
    <recommendedName>
        <fullName evidence="10">Protein TonB</fullName>
    </recommendedName>
</protein>
<dbReference type="SUPFAM" id="SSF74653">
    <property type="entry name" value="TolA/TonB C-terminal domain"/>
    <property type="match status" value="1"/>
</dbReference>
<dbReference type="InterPro" id="IPR006260">
    <property type="entry name" value="TonB/TolA_C"/>
</dbReference>
<feature type="chain" id="PRO_5039459028" description="Protein TonB" evidence="12">
    <location>
        <begin position="23"/>
        <end position="414"/>
    </location>
</feature>
<dbReference type="NCBIfam" id="TIGR01352">
    <property type="entry name" value="tonB_Cterm"/>
    <property type="match status" value="1"/>
</dbReference>
<feature type="region of interest" description="Disordered" evidence="11">
    <location>
        <begin position="252"/>
        <end position="310"/>
    </location>
</feature>
<dbReference type="EMBL" id="JAAONZ010000003">
    <property type="protein sequence ID" value="NHO65042.1"/>
    <property type="molecule type" value="Genomic_DNA"/>
</dbReference>
<dbReference type="Pfam" id="PF03544">
    <property type="entry name" value="TonB_C"/>
    <property type="match status" value="1"/>
</dbReference>
<feature type="compositionally biased region" description="Polar residues" evidence="11">
    <location>
        <begin position="201"/>
        <end position="220"/>
    </location>
</feature>
<comment type="caution">
    <text evidence="14">The sequence shown here is derived from an EMBL/GenBank/DDBJ whole genome shotgun (WGS) entry which is preliminary data.</text>
</comment>
<evidence type="ECO:0000256" key="6">
    <source>
        <dbReference type="ARBA" id="ARBA00022692"/>
    </source>
</evidence>
<accession>A0A9E5JZ30</accession>
<comment type="subcellular location">
    <subcellularLocation>
        <location evidence="1 10">Cell inner membrane</location>
        <topology evidence="1 10">Single-pass membrane protein</topology>
        <orientation evidence="1 10">Periplasmic side</orientation>
    </subcellularLocation>
</comment>
<keyword evidence="4 10" id="KW-1003">Cell membrane</keyword>
<organism evidence="14 15">
    <name type="scientific">Pseudomaricurvus hydrocarbonicus</name>
    <dbReference type="NCBI Taxonomy" id="1470433"/>
    <lineage>
        <taxon>Bacteria</taxon>
        <taxon>Pseudomonadati</taxon>
        <taxon>Pseudomonadota</taxon>
        <taxon>Gammaproteobacteria</taxon>
        <taxon>Cellvibrionales</taxon>
        <taxon>Cellvibrionaceae</taxon>
        <taxon>Pseudomaricurvus</taxon>
    </lineage>
</organism>
<dbReference type="GO" id="GO:0098797">
    <property type="term" value="C:plasma membrane protein complex"/>
    <property type="evidence" value="ECO:0007669"/>
    <property type="project" value="TreeGrafter"/>
</dbReference>
<evidence type="ECO:0000256" key="2">
    <source>
        <dbReference type="ARBA" id="ARBA00006555"/>
    </source>
</evidence>
<gene>
    <name evidence="14" type="ORF">G8770_05745</name>
</gene>
<dbReference type="AlphaFoldDB" id="A0A9E5JZ30"/>
<evidence type="ECO:0000259" key="13">
    <source>
        <dbReference type="PROSITE" id="PS52015"/>
    </source>
</evidence>
<keyword evidence="12" id="KW-0732">Signal</keyword>
<evidence type="ECO:0000256" key="4">
    <source>
        <dbReference type="ARBA" id="ARBA00022475"/>
    </source>
</evidence>
<comment type="similarity">
    <text evidence="2 10">Belongs to the TonB family.</text>
</comment>
<feature type="region of interest" description="Disordered" evidence="11">
    <location>
        <begin position="201"/>
        <end position="231"/>
    </location>
</feature>
<proteinExistence type="inferred from homology"/>
<evidence type="ECO:0000256" key="7">
    <source>
        <dbReference type="ARBA" id="ARBA00022927"/>
    </source>
</evidence>
<dbReference type="RefSeq" id="WP_167183055.1">
    <property type="nucleotide sequence ID" value="NZ_JAAONZ010000003.1"/>
</dbReference>
<feature type="signal peptide" evidence="12">
    <location>
        <begin position="1"/>
        <end position="22"/>
    </location>
</feature>
<evidence type="ECO:0000256" key="9">
    <source>
        <dbReference type="ARBA" id="ARBA00023136"/>
    </source>
</evidence>
<evidence type="ECO:0000256" key="5">
    <source>
        <dbReference type="ARBA" id="ARBA00022519"/>
    </source>
</evidence>
<dbReference type="GO" id="GO:0030288">
    <property type="term" value="C:outer membrane-bounded periplasmic space"/>
    <property type="evidence" value="ECO:0007669"/>
    <property type="project" value="InterPro"/>
</dbReference>
<evidence type="ECO:0000256" key="8">
    <source>
        <dbReference type="ARBA" id="ARBA00022989"/>
    </source>
</evidence>
<comment type="function">
    <text evidence="10">Interacts with outer membrane receptor proteins that carry out high-affinity binding and energy dependent uptake into the periplasmic space of specific substrates. It could act to transduce energy from the cytoplasmic membrane to specific energy-requiring processes in the outer membrane, resulting in the release into the periplasm of ligands bound by these outer membrane proteins.</text>
</comment>
<dbReference type="InterPro" id="IPR016087">
    <property type="entry name" value="Chalcone_isomerase"/>
</dbReference>
<evidence type="ECO:0000313" key="14">
    <source>
        <dbReference type="EMBL" id="NHO65042.1"/>
    </source>
</evidence>
<keyword evidence="15" id="KW-1185">Reference proteome</keyword>
<dbReference type="Pfam" id="PF16036">
    <property type="entry name" value="Chalcone_3"/>
    <property type="match status" value="1"/>
</dbReference>
<evidence type="ECO:0000256" key="3">
    <source>
        <dbReference type="ARBA" id="ARBA00022448"/>
    </source>
</evidence>